<reference evidence="1" key="2">
    <citation type="submission" date="2025-08" db="UniProtKB">
        <authorList>
            <consortium name="Ensembl"/>
        </authorList>
    </citation>
    <scope>IDENTIFICATION</scope>
</reference>
<evidence type="ECO:0000313" key="1">
    <source>
        <dbReference type="Ensembl" id="ENSPANP00000044430.2"/>
    </source>
</evidence>
<reference evidence="1" key="3">
    <citation type="submission" date="2025-09" db="UniProtKB">
        <authorList>
            <consortium name="Ensembl"/>
        </authorList>
    </citation>
    <scope>IDENTIFICATION</scope>
</reference>
<sequence length="93" mass="10106">MAAANPWDPASAPNGAGLVLGHLIASGMVNQKNLEIELLKLEKDTADVVHPFFLEMRFYYVAQAGLKPLASVLPVQSPKTLRLHLRSVILCKA</sequence>
<dbReference type="Ensembl" id="ENSPANT00000055189.2">
    <property type="protein sequence ID" value="ENSPANP00000044430.2"/>
    <property type="gene ID" value="ENSPANG00000018623.3"/>
</dbReference>
<dbReference type="AlphaFoldDB" id="A0A2I3N8T4"/>
<keyword evidence="2" id="KW-1185">Reference proteome</keyword>
<dbReference type="Bgee" id="ENSPANG00000018623">
    <property type="expression patterns" value="Expressed in testis and 66 other cell types or tissues"/>
</dbReference>
<protein>
    <submittedName>
        <fullName evidence="1">HAUS augmin like complex subunit 2</fullName>
    </submittedName>
</protein>
<accession>A0A2I3N8T4</accession>
<proteinExistence type="predicted"/>
<dbReference type="ExpressionAtlas" id="A0A2I3N8T4">
    <property type="expression patterns" value="baseline"/>
</dbReference>
<dbReference type="GeneTree" id="ENSGT00390000004927"/>
<name>A0A2I3N8T4_PAPAN</name>
<organism evidence="1 2">
    <name type="scientific">Papio anubis</name>
    <name type="common">Olive baboon</name>
    <dbReference type="NCBI Taxonomy" id="9555"/>
    <lineage>
        <taxon>Eukaryota</taxon>
        <taxon>Metazoa</taxon>
        <taxon>Chordata</taxon>
        <taxon>Craniata</taxon>
        <taxon>Vertebrata</taxon>
        <taxon>Euteleostomi</taxon>
        <taxon>Mammalia</taxon>
        <taxon>Eutheria</taxon>
        <taxon>Euarchontoglires</taxon>
        <taxon>Primates</taxon>
        <taxon>Haplorrhini</taxon>
        <taxon>Catarrhini</taxon>
        <taxon>Cercopithecidae</taxon>
        <taxon>Cercopithecinae</taxon>
        <taxon>Papio</taxon>
    </lineage>
</organism>
<reference evidence="1 2" key="1">
    <citation type="submission" date="2012-03" db="EMBL/GenBank/DDBJ databases">
        <title>Whole Genome Assembly of Papio anubis.</title>
        <authorList>
            <person name="Liu Y.L."/>
            <person name="Abraham K.A."/>
            <person name="Akbar H.A."/>
            <person name="Ali S.A."/>
            <person name="Anosike U.A."/>
            <person name="Aqrawi P.A."/>
            <person name="Arias F.A."/>
            <person name="Attaway T.A."/>
            <person name="Awwad R.A."/>
            <person name="Babu C.B."/>
            <person name="Bandaranaike D.B."/>
            <person name="Battles P.B."/>
            <person name="Bell A.B."/>
            <person name="Beltran B.B."/>
            <person name="Berhane-Mersha D.B."/>
            <person name="Bess C.B."/>
            <person name="Bickham C.B."/>
            <person name="Bolden T.B."/>
            <person name="Carter K.C."/>
            <person name="Chau D.C."/>
            <person name="Chavez A.C."/>
            <person name="Clerc-Blankenburg K.C."/>
            <person name="Coyle M.C."/>
            <person name="Dao M.D."/>
            <person name="Davila M.L.D."/>
            <person name="Davy-Carroll L.D."/>
            <person name="Denson S.D."/>
            <person name="Dinh H.D."/>
            <person name="Fernandez S.F."/>
            <person name="Fernando P.F."/>
            <person name="Forbes L.F."/>
            <person name="Francis C.F."/>
            <person name="Francisco L.F."/>
            <person name="Fu Q.F."/>
            <person name="Garcia-Iii R.G."/>
            <person name="Garrett T.G."/>
            <person name="Gross S.G."/>
            <person name="Gubbala S.G."/>
            <person name="Hirani K.H."/>
            <person name="Hogues M.H."/>
            <person name="Hollins B.H."/>
            <person name="Jackson L.J."/>
            <person name="Javaid M.J."/>
            <person name="Jhangiani S.J."/>
            <person name="Johnson A.J."/>
            <person name="Johnson B.J."/>
            <person name="Jones J.J."/>
            <person name="Joshi V.J."/>
            <person name="Kalu J.K."/>
            <person name="Khan N.K."/>
            <person name="Korchina V.K."/>
            <person name="Kovar C.K."/>
            <person name="Lago L.L."/>
            <person name="Lara F.L."/>
            <person name="Le T.-K.L."/>
            <person name="Lee S.L."/>
            <person name="Legall-Iii F.L."/>
            <person name="Lemon S.L."/>
            <person name="Liu J.L."/>
            <person name="Liu Y.-S.L."/>
            <person name="Liyanage D.L."/>
            <person name="Lopez J.L."/>
            <person name="Lorensuhewa L.L."/>
            <person name="Mata R.M."/>
            <person name="Mathew T.M."/>
            <person name="Mercado C.M."/>
            <person name="Mercado I.M."/>
            <person name="Morales K.M."/>
            <person name="Morgan M.M."/>
            <person name="Munidasa M.M."/>
            <person name="Ngo D.N."/>
            <person name="Nguyen L.N."/>
            <person name="Nguyen T.N."/>
            <person name="Nguyen N.N."/>
            <person name="Obregon M.O."/>
            <person name="Okwuonu G.O."/>
            <person name="Ongeri F.O."/>
            <person name="Onwere C.O."/>
            <person name="Osifeso I.O."/>
            <person name="Parra A.P."/>
            <person name="Patil S.P."/>
            <person name="Perez A.P."/>
            <person name="Perez Y.P."/>
            <person name="Pham C.P."/>
            <person name="Pu L.-L.P."/>
            <person name="Puazo M.P."/>
            <person name="Quiroz J.Q."/>
            <person name="Rouhana J.R."/>
            <person name="Ruiz M.R."/>
            <person name="Ruiz S.-J.R."/>
            <person name="Saada N.S."/>
            <person name="Santibanez J.S."/>
            <person name="Scheel M.S."/>
            <person name="Schneider B.S."/>
            <person name="Simmons D.S."/>
            <person name="Sisson I.S."/>
            <person name="Tang L.-Y.T."/>
            <person name="Thornton R.T."/>
            <person name="Tisius J.T."/>
            <person name="Toledanes G.T."/>
            <person name="Trejos Z.T."/>
            <person name="Usmani K.U."/>
            <person name="Varghese R.V."/>
            <person name="Vattathil S.V."/>
            <person name="Vee V.V."/>
            <person name="Walker D.W."/>
            <person name="Weissenberger G.W."/>
            <person name="White C.W."/>
            <person name="Williams A.W."/>
            <person name="Woodworth J.W."/>
            <person name="Wright R.W."/>
            <person name="Zhu Y.Z."/>
            <person name="Han Y.H."/>
            <person name="Newsham I.N."/>
            <person name="Nazareth L.N."/>
            <person name="Worley K.W."/>
            <person name="Muzny D.M."/>
            <person name="Rogers J.R."/>
            <person name="Gibbs R.G."/>
        </authorList>
    </citation>
    <scope>NUCLEOTIDE SEQUENCE [LARGE SCALE GENOMIC DNA]</scope>
</reference>
<evidence type="ECO:0000313" key="2">
    <source>
        <dbReference type="Proteomes" id="UP000028761"/>
    </source>
</evidence>
<dbReference type="Proteomes" id="UP000028761">
    <property type="component" value="Chromosome 7"/>
</dbReference>
<gene>
    <name evidence="1" type="primary">HAUS2</name>
</gene>